<comment type="similarity">
    <text evidence="1">Belongs to the LysR transcriptional regulatory family.</text>
</comment>
<evidence type="ECO:0000256" key="2">
    <source>
        <dbReference type="ARBA" id="ARBA00023015"/>
    </source>
</evidence>
<dbReference type="InterPro" id="IPR036388">
    <property type="entry name" value="WH-like_DNA-bd_sf"/>
</dbReference>
<dbReference type="PANTHER" id="PTHR30419:SF29">
    <property type="entry name" value="LYSR-FAMILY TRANSCRIPTIONAL REGULATOR"/>
    <property type="match status" value="1"/>
</dbReference>
<evidence type="ECO:0000259" key="5">
    <source>
        <dbReference type="PROSITE" id="PS50931"/>
    </source>
</evidence>
<evidence type="ECO:0000256" key="1">
    <source>
        <dbReference type="ARBA" id="ARBA00009437"/>
    </source>
</evidence>
<dbReference type="Gene3D" id="3.40.190.10">
    <property type="entry name" value="Periplasmic binding protein-like II"/>
    <property type="match status" value="2"/>
</dbReference>
<dbReference type="InterPro" id="IPR050950">
    <property type="entry name" value="HTH-type_LysR_regulators"/>
</dbReference>
<dbReference type="Pfam" id="PF00126">
    <property type="entry name" value="HTH_1"/>
    <property type="match status" value="1"/>
</dbReference>
<sequence>MISHAQIQYIIHVYQEKSFQKAADKCFVTQPTLSMQIKKAEQTLGYPIFNRDTNPICLTSFGEELMPRLFDIEESFQKLDIFIQQKEGKYQEEIKLGIIPTVSIYMVPYLYKVWDKEFPNVNLKIVELPTEKLLQAVGEKKVDAGIMAGPVPGERFDDCILFNEEIKIYAPQYEGNGVLADDLKNMKPWLLSKGNCLRTQMINFCALKQEEKSSWDYEGGNLELLTKMAKLHGGFTLLPEYYLQMQPKLQKTVLTAENPAPARSIVGFHLPRNTKRVNIQKIYNVLKKGYPQPSDKKLNILPWK</sequence>
<dbReference type="GO" id="GO:0005829">
    <property type="term" value="C:cytosol"/>
    <property type="evidence" value="ECO:0007669"/>
    <property type="project" value="TreeGrafter"/>
</dbReference>
<feature type="domain" description="HTH lysR-type" evidence="5">
    <location>
        <begin position="1"/>
        <end position="59"/>
    </location>
</feature>
<keyword evidence="3" id="KW-0238">DNA-binding</keyword>
<organism evidence="6 7">
    <name type="scientific">Lishizhenia tianjinensis</name>
    <dbReference type="NCBI Taxonomy" id="477690"/>
    <lineage>
        <taxon>Bacteria</taxon>
        <taxon>Pseudomonadati</taxon>
        <taxon>Bacteroidota</taxon>
        <taxon>Flavobacteriia</taxon>
        <taxon>Flavobacteriales</taxon>
        <taxon>Crocinitomicaceae</taxon>
        <taxon>Lishizhenia</taxon>
    </lineage>
</organism>
<dbReference type="STRING" id="477690.SAMN05216474_0388"/>
<dbReference type="AlphaFoldDB" id="A0A1I6XQH4"/>
<dbReference type="Proteomes" id="UP000236454">
    <property type="component" value="Unassembled WGS sequence"/>
</dbReference>
<reference evidence="6 7" key="1">
    <citation type="submission" date="2016-10" db="EMBL/GenBank/DDBJ databases">
        <authorList>
            <person name="de Groot N.N."/>
        </authorList>
    </citation>
    <scope>NUCLEOTIDE SEQUENCE [LARGE SCALE GENOMIC DNA]</scope>
    <source>
        <strain evidence="6 7">CGMCC 1.7005</strain>
    </source>
</reference>
<dbReference type="Gene3D" id="1.10.10.10">
    <property type="entry name" value="Winged helix-like DNA-binding domain superfamily/Winged helix DNA-binding domain"/>
    <property type="match status" value="1"/>
</dbReference>
<dbReference type="SUPFAM" id="SSF53850">
    <property type="entry name" value="Periplasmic binding protein-like II"/>
    <property type="match status" value="1"/>
</dbReference>
<dbReference type="SUPFAM" id="SSF46785">
    <property type="entry name" value="Winged helix' DNA-binding domain"/>
    <property type="match status" value="1"/>
</dbReference>
<dbReference type="GO" id="GO:0003700">
    <property type="term" value="F:DNA-binding transcription factor activity"/>
    <property type="evidence" value="ECO:0007669"/>
    <property type="project" value="InterPro"/>
</dbReference>
<dbReference type="OrthoDB" id="9803735at2"/>
<dbReference type="InterPro" id="IPR036390">
    <property type="entry name" value="WH_DNA-bd_sf"/>
</dbReference>
<evidence type="ECO:0000313" key="6">
    <source>
        <dbReference type="EMBL" id="SFT40685.1"/>
    </source>
</evidence>
<name>A0A1I6XQH4_9FLAO</name>
<keyword evidence="4" id="KW-0804">Transcription</keyword>
<gene>
    <name evidence="6" type="ORF">SAMN05216474_0388</name>
</gene>
<dbReference type="Pfam" id="PF03466">
    <property type="entry name" value="LysR_substrate"/>
    <property type="match status" value="1"/>
</dbReference>
<evidence type="ECO:0000256" key="3">
    <source>
        <dbReference type="ARBA" id="ARBA00023125"/>
    </source>
</evidence>
<evidence type="ECO:0000256" key="4">
    <source>
        <dbReference type="ARBA" id="ARBA00023163"/>
    </source>
</evidence>
<dbReference type="PANTHER" id="PTHR30419">
    <property type="entry name" value="HTH-TYPE TRANSCRIPTIONAL REGULATOR YBHD"/>
    <property type="match status" value="1"/>
</dbReference>
<dbReference type="RefSeq" id="WP_090245730.1">
    <property type="nucleotide sequence ID" value="NZ_FPAS01000001.1"/>
</dbReference>
<dbReference type="InterPro" id="IPR000847">
    <property type="entry name" value="LysR_HTH_N"/>
</dbReference>
<protein>
    <submittedName>
        <fullName evidence="6">LysR family transcriptional regulator, hydrogen peroxide-inducible genes activator</fullName>
    </submittedName>
</protein>
<keyword evidence="7" id="KW-1185">Reference proteome</keyword>
<keyword evidence="2" id="KW-0805">Transcription regulation</keyword>
<accession>A0A1I6XQH4</accession>
<dbReference type="GO" id="GO:0003677">
    <property type="term" value="F:DNA binding"/>
    <property type="evidence" value="ECO:0007669"/>
    <property type="project" value="UniProtKB-KW"/>
</dbReference>
<dbReference type="EMBL" id="FPAS01000001">
    <property type="protein sequence ID" value="SFT40685.1"/>
    <property type="molecule type" value="Genomic_DNA"/>
</dbReference>
<dbReference type="InterPro" id="IPR005119">
    <property type="entry name" value="LysR_subst-bd"/>
</dbReference>
<dbReference type="PROSITE" id="PS50931">
    <property type="entry name" value="HTH_LYSR"/>
    <property type="match status" value="1"/>
</dbReference>
<evidence type="ECO:0000313" key="7">
    <source>
        <dbReference type="Proteomes" id="UP000236454"/>
    </source>
</evidence>
<proteinExistence type="inferred from homology"/>